<dbReference type="PANTHER" id="PTHR30185:SF13">
    <property type="entry name" value="LICABCH OPERON REGULATOR-RELATED"/>
    <property type="match status" value="1"/>
</dbReference>
<evidence type="ECO:0000259" key="7">
    <source>
        <dbReference type="PROSITE" id="PS51000"/>
    </source>
</evidence>
<keyword evidence="6" id="KW-0812">Transmembrane</keyword>
<dbReference type="Gene3D" id="1.10.10.10">
    <property type="entry name" value="Winged helix-like DNA-binding domain superfamily/Winged helix DNA-binding domain"/>
    <property type="match status" value="1"/>
</dbReference>
<dbReference type="InterPro" id="IPR003501">
    <property type="entry name" value="PTS_EIIB_2/3"/>
</dbReference>
<organism evidence="11 12">
    <name type="scientific">Mesobacillus foraminis</name>
    <dbReference type="NCBI Taxonomy" id="279826"/>
    <lineage>
        <taxon>Bacteria</taxon>
        <taxon>Bacillati</taxon>
        <taxon>Bacillota</taxon>
        <taxon>Bacilli</taxon>
        <taxon>Bacillales</taxon>
        <taxon>Bacillaceae</taxon>
        <taxon>Mesobacillus</taxon>
    </lineage>
</organism>
<dbReference type="PROSITE" id="PS51094">
    <property type="entry name" value="PTS_EIIA_TYPE_2"/>
    <property type="match status" value="1"/>
</dbReference>
<keyword evidence="6" id="KW-1133">Transmembrane helix</keyword>
<dbReference type="PROSITE" id="PS51372">
    <property type="entry name" value="PRD_2"/>
    <property type="match status" value="2"/>
</dbReference>
<feature type="transmembrane region" description="Helical" evidence="6">
    <location>
        <begin position="12"/>
        <end position="30"/>
    </location>
</feature>
<dbReference type="Pfam" id="PF02302">
    <property type="entry name" value="PTS_IIB"/>
    <property type="match status" value="1"/>
</dbReference>
<keyword evidence="4" id="KW-0010">Activator</keyword>
<dbReference type="GO" id="GO:0003700">
    <property type="term" value="F:DNA-binding transcription factor activity"/>
    <property type="evidence" value="ECO:0007669"/>
    <property type="project" value="InterPro"/>
</dbReference>
<evidence type="ECO:0000256" key="6">
    <source>
        <dbReference type="SAM" id="Phobius"/>
    </source>
</evidence>
<dbReference type="InterPro" id="IPR050661">
    <property type="entry name" value="BglG_antiterminators"/>
</dbReference>
<dbReference type="PANTHER" id="PTHR30185">
    <property type="entry name" value="CRYPTIC BETA-GLUCOSIDE BGL OPERON ANTITERMINATOR"/>
    <property type="match status" value="1"/>
</dbReference>
<feature type="domain" description="PTS EIIA type-2" evidence="8">
    <location>
        <begin position="533"/>
        <end position="676"/>
    </location>
</feature>
<evidence type="ECO:0000256" key="1">
    <source>
        <dbReference type="ARBA" id="ARBA00022679"/>
    </source>
</evidence>
<dbReference type="InterPro" id="IPR013011">
    <property type="entry name" value="PTS_EIIB_2"/>
</dbReference>
<evidence type="ECO:0000259" key="10">
    <source>
        <dbReference type="PROSITE" id="PS51372"/>
    </source>
</evidence>
<dbReference type="SUPFAM" id="SSF55804">
    <property type="entry name" value="Phoshotransferase/anion transport protein"/>
    <property type="match status" value="1"/>
</dbReference>
<comment type="caution">
    <text evidence="11">The sequence shown here is derived from an EMBL/GenBank/DDBJ whole genome shotgun (WGS) entry which is preliminary data.</text>
</comment>
<keyword evidence="1" id="KW-0808">Transferase</keyword>
<evidence type="ECO:0000313" key="12">
    <source>
        <dbReference type="Proteomes" id="UP000295689"/>
    </source>
</evidence>
<feature type="domain" description="PRD" evidence="10">
    <location>
        <begin position="316"/>
        <end position="426"/>
    </location>
</feature>
<dbReference type="InterPro" id="IPR016152">
    <property type="entry name" value="PTrfase/Anion_transptr"/>
</dbReference>
<dbReference type="GO" id="GO:0008982">
    <property type="term" value="F:protein-N(PI)-phosphohistidine-sugar phosphotransferase activity"/>
    <property type="evidence" value="ECO:0007669"/>
    <property type="project" value="InterPro"/>
</dbReference>
<dbReference type="GO" id="GO:0009401">
    <property type="term" value="P:phosphoenolpyruvate-dependent sugar phosphotransferase system"/>
    <property type="evidence" value="ECO:0007669"/>
    <property type="project" value="InterPro"/>
</dbReference>
<dbReference type="InterPro" id="IPR011608">
    <property type="entry name" value="PRD"/>
</dbReference>
<dbReference type="InterPro" id="IPR036095">
    <property type="entry name" value="PTS_EIIB-like_sf"/>
</dbReference>
<dbReference type="SUPFAM" id="SSF63520">
    <property type="entry name" value="PTS-regulatory domain, PRD"/>
    <property type="match status" value="2"/>
</dbReference>
<accession>A0A4R2BIW4</accession>
<gene>
    <name evidence="11" type="ORF">EV146_10364</name>
</gene>
<name>A0A4R2BIW4_9BACI</name>
<dbReference type="PROSITE" id="PS51000">
    <property type="entry name" value="HTH_DEOR_2"/>
    <property type="match status" value="1"/>
</dbReference>
<keyword evidence="6" id="KW-0472">Membrane</keyword>
<dbReference type="EMBL" id="SLVV01000003">
    <property type="protein sequence ID" value="TCN26543.1"/>
    <property type="molecule type" value="Genomic_DNA"/>
</dbReference>
<evidence type="ECO:0000256" key="4">
    <source>
        <dbReference type="ARBA" id="ARBA00023159"/>
    </source>
</evidence>
<reference evidence="11 12" key="1">
    <citation type="journal article" date="2015" name="Stand. Genomic Sci.">
        <title>Genomic Encyclopedia of Bacterial and Archaeal Type Strains, Phase III: the genomes of soil and plant-associated and newly described type strains.</title>
        <authorList>
            <person name="Whitman W.B."/>
            <person name="Woyke T."/>
            <person name="Klenk H.P."/>
            <person name="Zhou Y."/>
            <person name="Lilburn T.G."/>
            <person name="Beck B.J."/>
            <person name="De Vos P."/>
            <person name="Vandamme P."/>
            <person name="Eisen J.A."/>
            <person name="Garrity G."/>
            <person name="Hugenholtz P."/>
            <person name="Kyrpides N.C."/>
        </authorList>
    </citation>
    <scope>NUCLEOTIDE SEQUENCE [LARGE SCALE GENOMIC DNA]</scope>
    <source>
        <strain evidence="11 12">CV53</strain>
    </source>
</reference>
<keyword evidence="2" id="KW-0677">Repeat</keyword>
<dbReference type="InterPro" id="IPR036390">
    <property type="entry name" value="WH_DNA-bd_sf"/>
</dbReference>
<sequence length="683" mass="78533">MDVSSAGKTREIMLYIYLDFFPVNFNFYGIRFLRRGDEMSELILDERMARILELTHKKSYCSLDFLAESLGVSTRTVRNDIKQLNHDLDGIASLVNEKGKGYHLEVSDDELFLSLLDKSSARNDSVSSSKHRIAFIIDKMINSDKTYTLDDLAFEMHIGRTTLVNELKKASVPLGTYNLLIQGKPNKGMELSGRELDLRFFILDNIYDLLYGDYPVDIDIVEEIANISGRHDFDSSTQARLMEFITVMLDRLLKDHPLNEMDEKHQKLLNSNDYQIALEIVNAIEKLLPIKIPQPEILFMTIPIAGRRTPTNNRTMAEITITNDVKQLLELIVEQVGFNKEIIQEHESFFKDLQYHLTFMLNRLMFGLRLKNPLLADVKEKYPVAYKMAEIAGQVIENRYELKASEDELGYLAFYFGVFIAQSNVKVKRFQKAAVVCGTGRGTAKLVAIQLERVLNQNTQIDLFSEKEITEEVLSRYDIVFSTVTLPFETSVPFITISEIFDEQNVTREIEKVSYLQKLNIKDTKVHQSIINHLIPKEKFFLLDSSKDYHENVRIMVESLVEQGFLDEGFKERLKEREMKGSMVFDNYVALPHTFNHQSPSIELALGVFPQKVLADGKEVKLVFLLGLPEQQTDNNEHLIVKVYDEILQIANDQQLTDQLARASSHEEAKQLLEQAVSKRSRV</sequence>
<dbReference type="Gene3D" id="3.40.930.10">
    <property type="entry name" value="Mannitol-specific EII, Chain A"/>
    <property type="match status" value="1"/>
</dbReference>
<evidence type="ECO:0000256" key="3">
    <source>
        <dbReference type="ARBA" id="ARBA00023015"/>
    </source>
</evidence>
<dbReference type="CDD" id="cd05568">
    <property type="entry name" value="PTS_IIB_bgl_like"/>
    <property type="match status" value="1"/>
</dbReference>
<dbReference type="InterPro" id="IPR001034">
    <property type="entry name" value="DeoR_HTH"/>
</dbReference>
<dbReference type="Gene3D" id="1.10.1790.10">
    <property type="entry name" value="PRD domain"/>
    <property type="match status" value="2"/>
</dbReference>
<proteinExistence type="predicted"/>
<keyword evidence="5" id="KW-0804">Transcription</keyword>
<dbReference type="InterPro" id="IPR013196">
    <property type="entry name" value="HTH_11"/>
</dbReference>
<dbReference type="SUPFAM" id="SSF52794">
    <property type="entry name" value="PTS system IIB component-like"/>
    <property type="match status" value="1"/>
</dbReference>
<dbReference type="PROSITE" id="PS51099">
    <property type="entry name" value="PTS_EIIB_TYPE_2"/>
    <property type="match status" value="1"/>
</dbReference>
<dbReference type="SMART" id="SM00420">
    <property type="entry name" value="HTH_DEOR"/>
    <property type="match status" value="1"/>
</dbReference>
<dbReference type="AlphaFoldDB" id="A0A4R2BIW4"/>
<evidence type="ECO:0000256" key="2">
    <source>
        <dbReference type="ARBA" id="ARBA00022737"/>
    </source>
</evidence>
<dbReference type="InterPro" id="IPR036634">
    <property type="entry name" value="PRD_sf"/>
</dbReference>
<dbReference type="SUPFAM" id="SSF46785">
    <property type="entry name" value="Winged helix' DNA-binding domain"/>
    <property type="match status" value="1"/>
</dbReference>
<dbReference type="Proteomes" id="UP000295689">
    <property type="component" value="Unassembled WGS sequence"/>
</dbReference>
<dbReference type="Pfam" id="PF00359">
    <property type="entry name" value="PTS_EIIA_2"/>
    <property type="match status" value="1"/>
</dbReference>
<keyword evidence="12" id="KW-1185">Reference proteome</keyword>
<feature type="domain" description="PRD" evidence="10">
    <location>
        <begin position="208"/>
        <end position="314"/>
    </location>
</feature>
<evidence type="ECO:0000313" key="11">
    <source>
        <dbReference type="EMBL" id="TCN26543.1"/>
    </source>
</evidence>
<evidence type="ECO:0000256" key="5">
    <source>
        <dbReference type="ARBA" id="ARBA00023163"/>
    </source>
</evidence>
<dbReference type="Pfam" id="PF00874">
    <property type="entry name" value="PRD"/>
    <property type="match status" value="2"/>
</dbReference>
<feature type="domain" description="HTH deoR-type" evidence="7">
    <location>
        <begin position="44"/>
        <end position="103"/>
    </location>
</feature>
<evidence type="ECO:0000259" key="8">
    <source>
        <dbReference type="PROSITE" id="PS51094"/>
    </source>
</evidence>
<dbReference type="InterPro" id="IPR036388">
    <property type="entry name" value="WH-like_DNA-bd_sf"/>
</dbReference>
<feature type="domain" description="PTS EIIB type-2" evidence="9">
    <location>
        <begin position="431"/>
        <end position="521"/>
    </location>
</feature>
<evidence type="ECO:0000259" key="9">
    <source>
        <dbReference type="PROSITE" id="PS51099"/>
    </source>
</evidence>
<dbReference type="InterPro" id="IPR002178">
    <property type="entry name" value="PTS_EIIA_type-2_dom"/>
</dbReference>
<protein>
    <submittedName>
        <fullName evidence="11">Lichenan operon transcriptional antiterminator</fullName>
    </submittedName>
</protein>
<dbReference type="InterPro" id="IPR007737">
    <property type="entry name" value="Mga_HTH"/>
</dbReference>
<dbReference type="Pfam" id="PF05043">
    <property type="entry name" value="Mga"/>
    <property type="match status" value="1"/>
</dbReference>
<dbReference type="Gene3D" id="3.40.50.2300">
    <property type="match status" value="1"/>
</dbReference>
<keyword evidence="3" id="KW-0805">Transcription regulation</keyword>
<dbReference type="Pfam" id="PF08279">
    <property type="entry name" value="HTH_11"/>
    <property type="match status" value="1"/>
</dbReference>